<dbReference type="SUPFAM" id="SSF54060">
    <property type="entry name" value="His-Me finger endonucleases"/>
    <property type="match status" value="1"/>
</dbReference>
<dbReference type="PANTHER" id="PTHR33607:SF2">
    <property type="entry name" value="ENDONUCLEASE-1"/>
    <property type="match status" value="1"/>
</dbReference>
<dbReference type="RefSeq" id="WP_091398309.1">
    <property type="nucleotide sequence ID" value="NZ_BKAI01000012.1"/>
</dbReference>
<keyword evidence="8" id="KW-1185">Reference proteome</keyword>
<evidence type="ECO:0000259" key="6">
    <source>
        <dbReference type="Pfam" id="PF18962"/>
    </source>
</evidence>
<evidence type="ECO:0000313" key="8">
    <source>
        <dbReference type="Proteomes" id="UP000199580"/>
    </source>
</evidence>
<evidence type="ECO:0000256" key="5">
    <source>
        <dbReference type="SAM" id="SignalP"/>
    </source>
</evidence>
<dbReference type="GO" id="GO:0004518">
    <property type="term" value="F:nuclease activity"/>
    <property type="evidence" value="ECO:0007669"/>
    <property type="project" value="UniProtKB-KW"/>
</dbReference>
<proteinExistence type="inferred from homology"/>
<protein>
    <submittedName>
        <fullName evidence="7">Por secretion system C-terminal sorting domain-containing protein</fullName>
    </submittedName>
</protein>
<organism evidence="7 8">
    <name type="scientific">Flavobacterium noncentrifugens</name>
    <dbReference type="NCBI Taxonomy" id="1128970"/>
    <lineage>
        <taxon>Bacteria</taxon>
        <taxon>Pseudomonadati</taxon>
        <taxon>Bacteroidota</taxon>
        <taxon>Flavobacteriia</taxon>
        <taxon>Flavobacteriales</taxon>
        <taxon>Flavobacteriaceae</taxon>
        <taxon>Flavobacterium</taxon>
    </lineage>
</organism>
<dbReference type="GO" id="GO:0016787">
    <property type="term" value="F:hydrolase activity"/>
    <property type="evidence" value="ECO:0007669"/>
    <property type="project" value="UniProtKB-KW"/>
</dbReference>
<dbReference type="InterPro" id="IPR026444">
    <property type="entry name" value="Secre_tail"/>
</dbReference>
<name>A0A1G9BZV9_9FLAO</name>
<keyword evidence="4" id="KW-0378">Hydrolase</keyword>
<evidence type="ECO:0000256" key="4">
    <source>
        <dbReference type="ARBA" id="ARBA00022801"/>
    </source>
</evidence>
<evidence type="ECO:0000256" key="2">
    <source>
        <dbReference type="ARBA" id="ARBA00022722"/>
    </source>
</evidence>
<gene>
    <name evidence="7" type="ORF">SAMN04487935_3414</name>
</gene>
<evidence type="ECO:0000256" key="3">
    <source>
        <dbReference type="ARBA" id="ARBA00022729"/>
    </source>
</evidence>
<dbReference type="STRING" id="1128970.SAMN04487935_3414"/>
<dbReference type="PANTHER" id="PTHR33607">
    <property type="entry name" value="ENDONUCLEASE-1"/>
    <property type="match status" value="1"/>
</dbReference>
<dbReference type="NCBIfam" id="TIGR04183">
    <property type="entry name" value="Por_Secre_tail"/>
    <property type="match status" value="1"/>
</dbReference>
<dbReference type="Pfam" id="PF04231">
    <property type="entry name" value="Endonuclease_1"/>
    <property type="match status" value="1"/>
</dbReference>
<sequence>MKKVYILFLSLFVMTGFSQAPAGYYSNATGTGYALKTQLYNIIKGHIDRGYDGLYVTYQTSDKDIFYENDGTVLDMYSENPTGVDPYNFSLGTADRCGNYTAEGDCYNREHIIPQSVFNEAAPMHNDAHFITPTDGKVNGVRSNFPHGKVGVASSTSLNGSKLGPGINSGYAAGYSGTVFEPIDEFKGDIARMYFYFATRYENVVSGYSYAMFNGTTTQVFTGAFKNILLEWNRMDPVSDREISRNNAVYARQNNRNPYIDRPEFVNEIWGQPLATSDYDVLADVTVYPNPAYDQKINIHSENDLDEIQLVNINGQIMLQIQKPVANDHNYELGNLPQGFYFLRLSAGNQITTKKVLVN</sequence>
<dbReference type="EMBL" id="FNEZ01000006">
    <property type="protein sequence ID" value="SDK44903.1"/>
    <property type="molecule type" value="Genomic_DNA"/>
</dbReference>
<dbReference type="InterPro" id="IPR044925">
    <property type="entry name" value="His-Me_finger_sf"/>
</dbReference>
<keyword evidence="3 5" id="KW-0732">Signal</keyword>
<dbReference type="Proteomes" id="UP000199580">
    <property type="component" value="Unassembled WGS sequence"/>
</dbReference>
<feature type="domain" description="Secretion system C-terminal sorting" evidence="6">
    <location>
        <begin position="287"/>
        <end position="358"/>
    </location>
</feature>
<dbReference type="OrthoDB" id="5485925at2"/>
<keyword evidence="2" id="KW-0540">Nuclease</keyword>
<feature type="chain" id="PRO_5011667091" evidence="5">
    <location>
        <begin position="23"/>
        <end position="359"/>
    </location>
</feature>
<dbReference type="Pfam" id="PF18962">
    <property type="entry name" value="Por_Secre_tail"/>
    <property type="match status" value="1"/>
</dbReference>
<accession>A0A1G9BZV9</accession>
<dbReference type="InterPro" id="IPR007346">
    <property type="entry name" value="Endonuclease-I"/>
</dbReference>
<feature type="signal peptide" evidence="5">
    <location>
        <begin position="1"/>
        <end position="22"/>
    </location>
</feature>
<evidence type="ECO:0000313" key="7">
    <source>
        <dbReference type="EMBL" id="SDK44903.1"/>
    </source>
</evidence>
<reference evidence="7 8" key="1">
    <citation type="submission" date="2016-10" db="EMBL/GenBank/DDBJ databases">
        <authorList>
            <person name="de Groot N.N."/>
        </authorList>
    </citation>
    <scope>NUCLEOTIDE SEQUENCE [LARGE SCALE GENOMIC DNA]</scope>
    <source>
        <strain evidence="7 8">CGMCC 1.10076</strain>
    </source>
</reference>
<evidence type="ECO:0000256" key="1">
    <source>
        <dbReference type="ARBA" id="ARBA00006429"/>
    </source>
</evidence>
<comment type="similarity">
    <text evidence="1">Belongs to the EndA/NucM nuclease family.</text>
</comment>
<dbReference type="AlphaFoldDB" id="A0A1G9BZV9"/>